<feature type="region of interest" description="Disordered" evidence="1">
    <location>
        <begin position="23"/>
        <end position="53"/>
    </location>
</feature>
<dbReference type="OrthoDB" id="322072at2759"/>
<dbReference type="Proteomes" id="UP000187209">
    <property type="component" value="Unassembled WGS sequence"/>
</dbReference>
<dbReference type="AlphaFoldDB" id="A0A1R2AYZ5"/>
<feature type="compositionally biased region" description="Basic and acidic residues" evidence="1">
    <location>
        <begin position="310"/>
        <end position="322"/>
    </location>
</feature>
<organism evidence="2 3">
    <name type="scientific">Stentor coeruleus</name>
    <dbReference type="NCBI Taxonomy" id="5963"/>
    <lineage>
        <taxon>Eukaryota</taxon>
        <taxon>Sar</taxon>
        <taxon>Alveolata</taxon>
        <taxon>Ciliophora</taxon>
        <taxon>Postciliodesmatophora</taxon>
        <taxon>Heterotrichea</taxon>
        <taxon>Heterotrichida</taxon>
        <taxon>Stentoridae</taxon>
        <taxon>Stentor</taxon>
    </lineage>
</organism>
<keyword evidence="3" id="KW-1185">Reference proteome</keyword>
<evidence type="ECO:0000256" key="1">
    <source>
        <dbReference type="SAM" id="MobiDB-lite"/>
    </source>
</evidence>
<feature type="compositionally biased region" description="Basic and acidic residues" evidence="1">
    <location>
        <begin position="259"/>
        <end position="268"/>
    </location>
</feature>
<sequence length="340" mass="39055">MDSESDNFLKALQKRQRNLAKKLDRIHKKQAEVKTTGKDMKEEERKMIESEPQIQELLTETEKLIQQYQKHLESSQKEQKKPQPKPEDNKSKEVVSLWVLGEFLSNPQVKEKFLKENPGEQDLEAFLSFHSQAKGHTGNTLSEISSSMEKSVELYLAKSDKIAQGTMRTFKKLSEFTVKGLSWALNQARPLTPVKNELSVHTVPVYSTQVVQVVEKKPEPEEVKIEPKPEPKVEAKVEPKHDVPVSSWAEEAEEEEEWGEKVETKGQEPAKTGNEDDGFTEVKSRRDKKGESKPREEEFERRGRGRGRGRRGDRGERGERRGRGGRGRGQWQKDDQAKDN</sequence>
<feature type="compositionally biased region" description="Basic and acidic residues" evidence="1">
    <location>
        <begin position="280"/>
        <end position="302"/>
    </location>
</feature>
<dbReference type="EMBL" id="MPUH01001162">
    <property type="protein sequence ID" value="OMJ69754.1"/>
    <property type="molecule type" value="Genomic_DNA"/>
</dbReference>
<gene>
    <name evidence="2" type="ORF">SteCoe_32439</name>
</gene>
<evidence type="ECO:0000313" key="2">
    <source>
        <dbReference type="EMBL" id="OMJ69754.1"/>
    </source>
</evidence>
<comment type="caution">
    <text evidence="2">The sequence shown here is derived from an EMBL/GenBank/DDBJ whole genome shotgun (WGS) entry which is preliminary data.</text>
</comment>
<feature type="compositionally biased region" description="Basic and acidic residues" evidence="1">
    <location>
        <begin position="215"/>
        <end position="243"/>
    </location>
</feature>
<feature type="compositionally biased region" description="Basic and acidic residues" evidence="1">
    <location>
        <begin position="29"/>
        <end position="49"/>
    </location>
</feature>
<name>A0A1R2AYZ5_9CILI</name>
<protein>
    <submittedName>
        <fullName evidence="2">Uncharacterized protein</fullName>
    </submittedName>
</protein>
<accession>A0A1R2AYZ5</accession>
<feature type="compositionally biased region" description="Basic and acidic residues" evidence="1">
    <location>
        <begin position="70"/>
        <end position="92"/>
    </location>
</feature>
<feature type="region of interest" description="Disordered" evidence="1">
    <location>
        <begin position="68"/>
        <end position="92"/>
    </location>
</feature>
<evidence type="ECO:0000313" key="3">
    <source>
        <dbReference type="Proteomes" id="UP000187209"/>
    </source>
</evidence>
<proteinExistence type="predicted"/>
<feature type="compositionally biased region" description="Basic and acidic residues" evidence="1">
    <location>
        <begin position="331"/>
        <end position="340"/>
    </location>
</feature>
<feature type="region of interest" description="Disordered" evidence="1">
    <location>
        <begin position="215"/>
        <end position="340"/>
    </location>
</feature>
<reference evidence="2 3" key="1">
    <citation type="submission" date="2016-11" db="EMBL/GenBank/DDBJ databases">
        <title>The macronuclear genome of Stentor coeruleus: a giant cell with tiny introns.</title>
        <authorList>
            <person name="Slabodnick M."/>
            <person name="Ruby J.G."/>
            <person name="Reiff S.B."/>
            <person name="Swart E.C."/>
            <person name="Gosai S."/>
            <person name="Prabakaran S."/>
            <person name="Witkowska E."/>
            <person name="Larue G.E."/>
            <person name="Fisher S."/>
            <person name="Freeman R.M."/>
            <person name="Gunawardena J."/>
            <person name="Chu W."/>
            <person name="Stover N.A."/>
            <person name="Gregory B.D."/>
            <person name="Nowacki M."/>
            <person name="Derisi J."/>
            <person name="Roy S.W."/>
            <person name="Marshall W.F."/>
            <person name="Sood P."/>
        </authorList>
    </citation>
    <scope>NUCLEOTIDE SEQUENCE [LARGE SCALE GENOMIC DNA]</scope>
    <source>
        <strain evidence="2">WM001</strain>
    </source>
</reference>